<organism evidence="7 8">
    <name type="scientific">Skeletonema marinoi</name>
    <dbReference type="NCBI Taxonomy" id="267567"/>
    <lineage>
        <taxon>Eukaryota</taxon>
        <taxon>Sar</taxon>
        <taxon>Stramenopiles</taxon>
        <taxon>Ochrophyta</taxon>
        <taxon>Bacillariophyta</taxon>
        <taxon>Coscinodiscophyceae</taxon>
        <taxon>Thalassiosirophycidae</taxon>
        <taxon>Thalassiosirales</taxon>
        <taxon>Skeletonemataceae</taxon>
        <taxon>Skeletonema</taxon>
        <taxon>Skeletonema marinoi-dohrnii complex</taxon>
    </lineage>
</organism>
<evidence type="ECO:0000256" key="5">
    <source>
        <dbReference type="SAM" id="Coils"/>
    </source>
</evidence>
<proteinExistence type="predicted"/>
<feature type="domain" description="MYND-type" evidence="6">
    <location>
        <begin position="171"/>
        <end position="210"/>
    </location>
</feature>
<evidence type="ECO:0000256" key="4">
    <source>
        <dbReference type="PROSITE-ProRule" id="PRU00134"/>
    </source>
</evidence>
<evidence type="ECO:0000256" key="1">
    <source>
        <dbReference type="ARBA" id="ARBA00022723"/>
    </source>
</evidence>
<keyword evidence="2 4" id="KW-0863">Zinc-finger</keyword>
<keyword evidence="8" id="KW-1185">Reference proteome</keyword>
<dbReference type="EMBL" id="JATAAI010000003">
    <property type="protein sequence ID" value="KAK1747112.1"/>
    <property type="molecule type" value="Genomic_DNA"/>
</dbReference>
<keyword evidence="3" id="KW-0862">Zinc</keyword>
<evidence type="ECO:0000313" key="7">
    <source>
        <dbReference type="EMBL" id="KAK1747112.1"/>
    </source>
</evidence>
<dbReference type="PROSITE" id="PS50865">
    <property type="entry name" value="ZF_MYND_2"/>
    <property type="match status" value="1"/>
</dbReference>
<dbReference type="SUPFAM" id="SSF144232">
    <property type="entry name" value="HIT/MYND zinc finger-like"/>
    <property type="match status" value="1"/>
</dbReference>
<protein>
    <recommendedName>
        <fullName evidence="6">MYND-type domain-containing protein</fullName>
    </recommendedName>
</protein>
<dbReference type="Gene3D" id="6.10.140.2220">
    <property type="match status" value="1"/>
</dbReference>
<dbReference type="Pfam" id="PF01753">
    <property type="entry name" value="zf-MYND"/>
    <property type="match status" value="1"/>
</dbReference>
<feature type="coiled-coil region" evidence="5">
    <location>
        <begin position="79"/>
        <end position="106"/>
    </location>
</feature>
<dbReference type="PROSITE" id="PS01360">
    <property type="entry name" value="ZF_MYND_1"/>
    <property type="match status" value="1"/>
</dbReference>
<keyword evidence="5" id="KW-0175">Coiled coil</keyword>
<comment type="caution">
    <text evidence="7">The sequence shown here is derived from an EMBL/GenBank/DDBJ whole genome shotgun (WGS) entry which is preliminary data.</text>
</comment>
<evidence type="ECO:0000313" key="8">
    <source>
        <dbReference type="Proteomes" id="UP001224775"/>
    </source>
</evidence>
<reference evidence="7" key="1">
    <citation type="submission" date="2023-06" db="EMBL/GenBank/DDBJ databases">
        <title>Survivors Of The Sea: Transcriptome response of Skeletonema marinoi to long-term dormancy.</title>
        <authorList>
            <person name="Pinder M.I.M."/>
            <person name="Kourtchenko O."/>
            <person name="Robertson E.K."/>
            <person name="Larsson T."/>
            <person name="Maumus F."/>
            <person name="Osuna-Cruz C.M."/>
            <person name="Vancaester E."/>
            <person name="Stenow R."/>
            <person name="Vandepoele K."/>
            <person name="Ploug H."/>
            <person name="Bruchert V."/>
            <person name="Godhe A."/>
            <person name="Topel M."/>
        </authorList>
    </citation>
    <scope>NUCLEOTIDE SEQUENCE</scope>
    <source>
        <strain evidence="7">R05AC</strain>
    </source>
</reference>
<evidence type="ECO:0000256" key="3">
    <source>
        <dbReference type="ARBA" id="ARBA00022833"/>
    </source>
</evidence>
<name>A0AAD8YKT8_9STRA</name>
<gene>
    <name evidence="7" type="ORF">QTG54_002456</name>
</gene>
<dbReference type="GO" id="GO:0008270">
    <property type="term" value="F:zinc ion binding"/>
    <property type="evidence" value="ECO:0007669"/>
    <property type="project" value="UniProtKB-KW"/>
</dbReference>
<evidence type="ECO:0000256" key="2">
    <source>
        <dbReference type="ARBA" id="ARBA00022771"/>
    </source>
</evidence>
<evidence type="ECO:0000259" key="6">
    <source>
        <dbReference type="PROSITE" id="PS50865"/>
    </source>
</evidence>
<dbReference type="Proteomes" id="UP001224775">
    <property type="component" value="Unassembled WGS sequence"/>
</dbReference>
<sequence>MSSIMTKDEYGRAFCKEHNRDICHDCGLDFRDMNRMAEEDAGLKKKRSEVEQTAEMIAVCLYALNGMERMRPRPNEAIFENNRQRLKEYQDKLQSLKDAGEEGVDEALRKACEKQNVSEIQMRGLMQAWSKQNHGKTTMEIGGEETQKLYEQFIAPPVKTSSKPKAEKWTCDYCNKTSIKKLPMCTRCKTVSYCNRECQVAAWKAHKTTCVPIDKEPKSLPQTWAQVESHGDSRVEGKTLEVRAILDESMTRQIFQCKDRVGVVKRIAAYTNDRRIPGLQQGSVIRWKNPRFYYFMDGSSGARIEEEDLPNLKISNR</sequence>
<dbReference type="AlphaFoldDB" id="A0AAD8YKT8"/>
<accession>A0AAD8YKT8</accession>
<keyword evidence="1" id="KW-0479">Metal-binding</keyword>
<dbReference type="InterPro" id="IPR002893">
    <property type="entry name" value="Znf_MYND"/>
</dbReference>